<evidence type="ECO:0000256" key="3">
    <source>
        <dbReference type="SAM" id="MobiDB-lite"/>
    </source>
</evidence>
<evidence type="ECO:0000313" key="5">
    <source>
        <dbReference type="EnsemblMetazoa" id="Aqu2.1.33022_001"/>
    </source>
</evidence>
<dbReference type="GO" id="GO:0005524">
    <property type="term" value="F:ATP binding"/>
    <property type="evidence" value="ECO:0007669"/>
    <property type="project" value="UniProtKB-KW"/>
</dbReference>
<dbReference type="InterPro" id="IPR017871">
    <property type="entry name" value="ABC_transporter-like_CS"/>
</dbReference>
<dbReference type="InParanoid" id="A0A1X7V0A1"/>
<feature type="compositionally biased region" description="Low complexity" evidence="3">
    <location>
        <begin position="112"/>
        <end position="130"/>
    </location>
</feature>
<evidence type="ECO:0000259" key="4">
    <source>
        <dbReference type="PROSITE" id="PS50893"/>
    </source>
</evidence>
<organism evidence="5">
    <name type="scientific">Amphimedon queenslandica</name>
    <name type="common">Sponge</name>
    <dbReference type="NCBI Taxonomy" id="400682"/>
    <lineage>
        <taxon>Eukaryota</taxon>
        <taxon>Metazoa</taxon>
        <taxon>Porifera</taxon>
        <taxon>Demospongiae</taxon>
        <taxon>Heteroscleromorpha</taxon>
        <taxon>Haplosclerida</taxon>
        <taxon>Niphatidae</taxon>
        <taxon>Amphimedon</taxon>
    </lineage>
</organism>
<evidence type="ECO:0000256" key="1">
    <source>
        <dbReference type="ARBA" id="ARBA00022741"/>
    </source>
</evidence>
<dbReference type="PANTHER" id="PTHR24223">
    <property type="entry name" value="ATP-BINDING CASSETTE SUB-FAMILY C"/>
    <property type="match status" value="1"/>
</dbReference>
<dbReference type="STRING" id="400682.A0A1X7V0A1"/>
<dbReference type="FunFam" id="3.40.50.300:FF:003492">
    <property type="entry name" value="AGAP012735-PA"/>
    <property type="match status" value="1"/>
</dbReference>
<dbReference type="PROSITE" id="PS50893">
    <property type="entry name" value="ABC_TRANSPORTER_2"/>
    <property type="match status" value="1"/>
</dbReference>
<protein>
    <recommendedName>
        <fullName evidence="4">ABC transporter domain-containing protein</fullName>
    </recommendedName>
</protein>
<proteinExistence type="predicted"/>
<keyword evidence="1" id="KW-0547">Nucleotide-binding</keyword>
<dbReference type="InterPro" id="IPR050173">
    <property type="entry name" value="ABC_transporter_C-like"/>
</dbReference>
<dbReference type="InterPro" id="IPR003439">
    <property type="entry name" value="ABC_transporter-like_ATP-bd"/>
</dbReference>
<dbReference type="AlphaFoldDB" id="A0A1X7V0A1"/>
<evidence type="ECO:0000256" key="2">
    <source>
        <dbReference type="ARBA" id="ARBA00022840"/>
    </source>
</evidence>
<dbReference type="GO" id="GO:0016887">
    <property type="term" value="F:ATP hydrolysis activity"/>
    <property type="evidence" value="ECO:0007669"/>
    <property type="project" value="InterPro"/>
</dbReference>
<dbReference type="InterPro" id="IPR027417">
    <property type="entry name" value="P-loop_NTPase"/>
</dbReference>
<accession>A0A1X7V0A1</accession>
<dbReference type="SUPFAM" id="SSF52540">
    <property type="entry name" value="P-loop containing nucleoside triphosphate hydrolases"/>
    <property type="match status" value="1"/>
</dbReference>
<dbReference type="GO" id="GO:0016020">
    <property type="term" value="C:membrane"/>
    <property type="evidence" value="ECO:0007669"/>
    <property type="project" value="TreeGrafter"/>
</dbReference>
<reference evidence="5" key="1">
    <citation type="submission" date="2017-05" db="UniProtKB">
        <authorList>
            <consortium name="EnsemblMetazoa"/>
        </authorList>
    </citation>
    <scope>IDENTIFICATION</scope>
</reference>
<feature type="region of interest" description="Disordered" evidence="3">
    <location>
        <begin position="109"/>
        <end position="130"/>
    </location>
</feature>
<dbReference type="OrthoDB" id="6623507at2759"/>
<keyword evidence="2" id="KW-0067">ATP-binding</keyword>
<name>A0A1X7V0A1_AMPQE</name>
<sequence>MAEESCCPCKSQSHCLRCQCTKNRKFCTGCIPAKLGNCSNLAKVPSRSSPVSSEPRGRAAIDGLREYPSDCDSSDEEFIPGTPFYTDSRCVSPTGFYECSEDAALESSRGESPSLLSHPPASPVSSPVPATADLPSFRPSAKPLFRWKSLDGSECVRLISECYDRAVHWIPNIFKIPHGKQGKLVVRELSRLFRAFANDCSMECIALKAAFLFPLLVLQKPSRRSKAKDHVEALERRLALWHDGCFKLLLKEGETIQKNFRGGSSKRGGELADSFSKLMFQGKVKAALRLLSESGSVGKPLSLDVPVCESEPTVTVRDKLIEKHPDPAPLYPSHSLLPSTPPPNHEPHFIQFHHIDGVLVRSMLLRMDGAAGPSGMDDPVLFGATVRYNLDPFKQYNDTSIWKALDQVQLKSVVECLEGGLETTVSEGGGNFSVGQKQLFCLARALLQRNNILILDEATANVDIETDAIIQQVIREQFTECTILTIAHRLDTVMDSDKIMVLRSGELIEFDEPHMLLNQSSSYFSKLVEQTGPANAERLRNMAMESYCKRHN</sequence>
<dbReference type="Gene3D" id="3.40.50.300">
    <property type="entry name" value="P-loop containing nucleotide triphosphate hydrolases"/>
    <property type="match status" value="1"/>
</dbReference>
<dbReference type="PROSITE" id="PS00211">
    <property type="entry name" value="ABC_TRANSPORTER_1"/>
    <property type="match status" value="1"/>
</dbReference>
<dbReference type="Pfam" id="PF00005">
    <property type="entry name" value="ABC_tran"/>
    <property type="match status" value="1"/>
</dbReference>
<dbReference type="EnsemblMetazoa" id="Aqu2.1.33022_001">
    <property type="protein sequence ID" value="Aqu2.1.33022_001"/>
    <property type="gene ID" value="Aqu2.1.33022"/>
</dbReference>
<dbReference type="GO" id="GO:0042626">
    <property type="term" value="F:ATPase-coupled transmembrane transporter activity"/>
    <property type="evidence" value="ECO:0007669"/>
    <property type="project" value="TreeGrafter"/>
</dbReference>
<feature type="domain" description="ABC transporter" evidence="4">
    <location>
        <begin position="273"/>
        <end position="529"/>
    </location>
</feature>